<dbReference type="EMBL" id="AGDY01000002">
    <property type="protein sequence ID" value="EMB24542.1"/>
    <property type="molecule type" value="Genomic_DNA"/>
</dbReference>
<sequence>MDKYLPLFNYLKSIKNNNISLFFTEIEEIINAELPISAYKYREWWSNGENSRHSQTFSWRDCGWQVDKVDFNNKKVYFEKKFD</sequence>
<comment type="caution">
    <text evidence="2">The sequence shown here is derived from an EMBL/GenBank/DDBJ whole genome shotgun (WGS) entry which is preliminary data.</text>
</comment>
<dbReference type="HOGENOM" id="CLU_2572852_0_0_12"/>
<dbReference type="InterPro" id="IPR056079">
    <property type="entry name" value="DUF7662"/>
</dbReference>
<proteinExistence type="predicted"/>
<dbReference type="PATRIC" id="fig|999434.4.peg.240"/>
<feature type="domain" description="DUF7662" evidence="1">
    <location>
        <begin position="4"/>
        <end position="79"/>
    </location>
</feature>
<reference evidence="2" key="1">
    <citation type="submission" date="2012-01" db="EMBL/GenBank/DDBJ databases">
        <title>The Genome Sequence of Treponema denticola OTK.</title>
        <authorList>
            <consortium name="The Broad Institute Genome Sequencing Platform"/>
            <person name="Earl A."/>
            <person name="Ward D."/>
            <person name="Feldgarden M."/>
            <person name="Gevers D."/>
            <person name="Blanton J.M."/>
            <person name="Fenno C.J."/>
            <person name="Baranova O.V."/>
            <person name="Mathney J."/>
            <person name="Dewhirst F.E."/>
            <person name="Izard J."/>
            <person name="Young S.K."/>
            <person name="Zeng Q."/>
            <person name="Gargeya S."/>
            <person name="Fitzgerald M."/>
            <person name="Haas B."/>
            <person name="Abouelleil A."/>
            <person name="Alvarado L."/>
            <person name="Arachchi H.M."/>
            <person name="Berlin A."/>
            <person name="Chapman S.B."/>
            <person name="Gearin G."/>
            <person name="Goldberg J."/>
            <person name="Griggs A."/>
            <person name="Gujja S."/>
            <person name="Hansen M."/>
            <person name="Heiman D."/>
            <person name="Howarth C."/>
            <person name="Larimer J."/>
            <person name="Lui A."/>
            <person name="MacDonald P.J.P."/>
            <person name="McCowen C."/>
            <person name="Montmayeur A."/>
            <person name="Murphy C."/>
            <person name="Neiman D."/>
            <person name="Pearson M."/>
            <person name="Priest M."/>
            <person name="Roberts A."/>
            <person name="Saif S."/>
            <person name="Shea T."/>
            <person name="Sisk P."/>
            <person name="Stolte C."/>
            <person name="Sykes S."/>
            <person name="Wortman J."/>
            <person name="Nusbaum C."/>
            <person name="Birren B."/>
        </authorList>
    </citation>
    <scope>NUCLEOTIDE SEQUENCE [LARGE SCALE GENOMIC DNA]</scope>
    <source>
        <strain evidence="2">OTK</strain>
    </source>
</reference>
<protein>
    <recommendedName>
        <fullName evidence="1">DUF7662 domain-containing protein</fullName>
    </recommendedName>
</protein>
<organism evidence="2">
    <name type="scientific">Treponema denticola OTK</name>
    <dbReference type="NCBI Taxonomy" id="999434"/>
    <lineage>
        <taxon>Bacteria</taxon>
        <taxon>Pseudomonadati</taxon>
        <taxon>Spirochaetota</taxon>
        <taxon>Spirochaetia</taxon>
        <taxon>Spirochaetales</taxon>
        <taxon>Treponemataceae</taxon>
        <taxon>Treponema</taxon>
    </lineage>
</organism>
<evidence type="ECO:0000259" key="1">
    <source>
        <dbReference type="Pfam" id="PF24698"/>
    </source>
</evidence>
<dbReference type="Proteomes" id="UP000011701">
    <property type="component" value="Chromosome"/>
</dbReference>
<evidence type="ECO:0000313" key="2">
    <source>
        <dbReference type="EMBL" id="EMB24542.1"/>
    </source>
</evidence>
<name>A0A0F6MSX0_TREDN</name>
<gene>
    <name evidence="2" type="ORF">HMPREF9723_00230</name>
</gene>
<dbReference type="Pfam" id="PF24698">
    <property type="entry name" value="DUF7662"/>
    <property type="match status" value="1"/>
</dbReference>
<accession>A0A0F6MSX0</accession>
<dbReference type="RefSeq" id="WP_002690318.1">
    <property type="nucleotide sequence ID" value="NZ_CM001797.1"/>
</dbReference>
<dbReference type="AlphaFoldDB" id="A0A0F6MSX0"/>